<dbReference type="SUPFAM" id="SSF54001">
    <property type="entry name" value="Cysteine proteinases"/>
    <property type="match status" value="1"/>
</dbReference>
<name>A0A9D1IKM6_9BACT</name>
<evidence type="ECO:0000313" key="2">
    <source>
        <dbReference type="Proteomes" id="UP000824076"/>
    </source>
</evidence>
<organism evidence="1 2">
    <name type="scientific">Candidatus Limisoma intestinavium</name>
    <dbReference type="NCBI Taxonomy" id="2840856"/>
    <lineage>
        <taxon>Bacteria</taxon>
        <taxon>Pseudomonadati</taxon>
        <taxon>Bacteroidota</taxon>
        <taxon>Bacteroidia</taxon>
        <taxon>Bacteroidales</taxon>
        <taxon>Candidatus Limisoma</taxon>
    </lineage>
</organism>
<dbReference type="InterPro" id="IPR038765">
    <property type="entry name" value="Papain-like_cys_pep_sf"/>
</dbReference>
<sequence length="197" mass="21825">MACFVSLLPATCWSCSEQKRAEIMDFPTAEFQEGDLAFRRGRSFESRAVLEADSGGLYSHVGILARRDGQWRVVHAVPGEREEGDSIDRVKVESLEAFFASDRAATGEIVRLVDAGDGCLAARKALSKEGIPFDHDYDLADTSRLYCTELIAHAYNTTGGHLNADSLTEVNFPLFGGTYLLPSAIYQHNRHITIFKY</sequence>
<accession>A0A9D1IKM6</accession>
<reference evidence="1" key="1">
    <citation type="submission" date="2020-10" db="EMBL/GenBank/DDBJ databases">
        <authorList>
            <person name="Gilroy R."/>
        </authorList>
    </citation>
    <scope>NUCLEOTIDE SEQUENCE</scope>
    <source>
        <strain evidence="1">17073</strain>
    </source>
</reference>
<evidence type="ECO:0008006" key="3">
    <source>
        <dbReference type="Google" id="ProtNLM"/>
    </source>
</evidence>
<reference evidence="1" key="2">
    <citation type="journal article" date="2021" name="PeerJ">
        <title>Extensive microbial diversity within the chicken gut microbiome revealed by metagenomics and culture.</title>
        <authorList>
            <person name="Gilroy R."/>
            <person name="Ravi A."/>
            <person name="Getino M."/>
            <person name="Pursley I."/>
            <person name="Horton D.L."/>
            <person name="Alikhan N.F."/>
            <person name="Baker D."/>
            <person name="Gharbi K."/>
            <person name="Hall N."/>
            <person name="Watson M."/>
            <person name="Adriaenssens E.M."/>
            <person name="Foster-Nyarko E."/>
            <person name="Jarju S."/>
            <person name="Secka A."/>
            <person name="Antonio M."/>
            <person name="Oren A."/>
            <person name="Chaudhuri R.R."/>
            <person name="La Ragione R."/>
            <person name="Hildebrand F."/>
            <person name="Pallen M.J."/>
        </authorList>
    </citation>
    <scope>NUCLEOTIDE SEQUENCE</scope>
    <source>
        <strain evidence="1">17073</strain>
    </source>
</reference>
<gene>
    <name evidence="1" type="ORF">IAD18_04055</name>
</gene>
<evidence type="ECO:0000313" key="1">
    <source>
        <dbReference type="EMBL" id="HIU38823.1"/>
    </source>
</evidence>
<dbReference type="InterPro" id="IPR024453">
    <property type="entry name" value="Peptidase_C92"/>
</dbReference>
<dbReference type="Pfam" id="PF05708">
    <property type="entry name" value="Peptidase_C92"/>
    <property type="match status" value="1"/>
</dbReference>
<dbReference type="Gene3D" id="3.90.1720.10">
    <property type="entry name" value="endopeptidase domain like (from Nostoc punctiforme)"/>
    <property type="match status" value="1"/>
</dbReference>
<proteinExistence type="predicted"/>
<dbReference type="AlphaFoldDB" id="A0A9D1IKM6"/>
<comment type="caution">
    <text evidence="1">The sequence shown here is derived from an EMBL/GenBank/DDBJ whole genome shotgun (WGS) entry which is preliminary data.</text>
</comment>
<dbReference type="EMBL" id="DVMS01000118">
    <property type="protein sequence ID" value="HIU38823.1"/>
    <property type="molecule type" value="Genomic_DNA"/>
</dbReference>
<dbReference type="Proteomes" id="UP000824076">
    <property type="component" value="Unassembled WGS sequence"/>
</dbReference>
<protein>
    <recommendedName>
        <fullName evidence="3">Permuted papain-like amidase YaeF/Yiix C92 family enzyme</fullName>
    </recommendedName>
</protein>